<feature type="transmembrane region" description="Helical" evidence="1">
    <location>
        <begin position="129"/>
        <end position="152"/>
    </location>
</feature>
<keyword evidence="1" id="KW-0812">Transmembrane</keyword>
<reference evidence="2" key="1">
    <citation type="journal article" date="2014" name="Int. J. Syst. Evol. Microbiol.">
        <title>Complete genome sequence of Corynebacterium casei LMG S-19264T (=DSM 44701T), isolated from a smear-ripened cheese.</title>
        <authorList>
            <consortium name="US DOE Joint Genome Institute (JGI-PGF)"/>
            <person name="Walter F."/>
            <person name="Albersmeier A."/>
            <person name="Kalinowski J."/>
            <person name="Ruckert C."/>
        </authorList>
    </citation>
    <scope>NUCLEOTIDE SEQUENCE</scope>
    <source>
        <strain evidence="2">CGMCC 1.15425</strain>
    </source>
</reference>
<keyword evidence="1" id="KW-0472">Membrane</keyword>
<feature type="transmembrane region" description="Helical" evidence="1">
    <location>
        <begin position="172"/>
        <end position="189"/>
    </location>
</feature>
<dbReference type="Proteomes" id="UP000627715">
    <property type="component" value="Unassembled WGS sequence"/>
</dbReference>
<reference evidence="2" key="2">
    <citation type="submission" date="2020-09" db="EMBL/GenBank/DDBJ databases">
        <authorList>
            <person name="Sun Q."/>
            <person name="Zhou Y."/>
        </authorList>
    </citation>
    <scope>NUCLEOTIDE SEQUENCE</scope>
    <source>
        <strain evidence="2">CGMCC 1.15425</strain>
    </source>
</reference>
<feature type="transmembrane region" description="Helical" evidence="1">
    <location>
        <begin position="5"/>
        <end position="22"/>
    </location>
</feature>
<evidence type="ECO:0000256" key="1">
    <source>
        <dbReference type="SAM" id="Phobius"/>
    </source>
</evidence>
<sequence length="227" mass="26633">MRWQILYLVAAFFFHALIVYWATTRQQERLHFENGWLENLQVLYLALAAAVFAVNGKVTVDRHRVLFYWLSMVSLLFIIREVEFGDLAIPAWMKFMLAGAGRAVFYVIAIALFITMCRQFREYWCNRRFYLHSSLFWYLAASGFFLLAFSLTLDRQVFDITHYQLLEEASEAIAYVLWLGAALFGSFGIKRSYPFSAIQKHYRSGDNSLELPFQFDAGFQPPQKHNR</sequence>
<dbReference type="EMBL" id="BMIY01000009">
    <property type="protein sequence ID" value="GFZ78029.1"/>
    <property type="molecule type" value="Genomic_DNA"/>
</dbReference>
<protein>
    <submittedName>
        <fullName evidence="2">Uncharacterized protein</fullName>
    </submittedName>
</protein>
<feature type="transmembrane region" description="Helical" evidence="1">
    <location>
        <begin position="95"/>
        <end position="117"/>
    </location>
</feature>
<accession>A0A916VJU0</accession>
<proteinExistence type="predicted"/>
<name>A0A916VJU0_9GAMM</name>
<organism evidence="2 3">
    <name type="scientific">Pseudohongiella nitratireducens</name>
    <dbReference type="NCBI Taxonomy" id="1768907"/>
    <lineage>
        <taxon>Bacteria</taxon>
        <taxon>Pseudomonadati</taxon>
        <taxon>Pseudomonadota</taxon>
        <taxon>Gammaproteobacteria</taxon>
        <taxon>Pseudomonadales</taxon>
        <taxon>Pseudohongiellaceae</taxon>
        <taxon>Pseudohongiella</taxon>
    </lineage>
</organism>
<feature type="transmembrane region" description="Helical" evidence="1">
    <location>
        <begin position="42"/>
        <end position="58"/>
    </location>
</feature>
<dbReference type="AlphaFoldDB" id="A0A916VJU0"/>
<keyword evidence="1" id="KW-1133">Transmembrane helix</keyword>
<evidence type="ECO:0000313" key="2">
    <source>
        <dbReference type="EMBL" id="GFZ78029.1"/>
    </source>
</evidence>
<feature type="transmembrane region" description="Helical" evidence="1">
    <location>
        <begin position="65"/>
        <end position="83"/>
    </location>
</feature>
<keyword evidence="3" id="KW-1185">Reference proteome</keyword>
<comment type="caution">
    <text evidence="2">The sequence shown here is derived from an EMBL/GenBank/DDBJ whole genome shotgun (WGS) entry which is preliminary data.</text>
</comment>
<evidence type="ECO:0000313" key="3">
    <source>
        <dbReference type="Proteomes" id="UP000627715"/>
    </source>
</evidence>
<gene>
    <name evidence="2" type="ORF">GCM10011403_21340</name>
</gene>